<dbReference type="PANTHER" id="PTHR48098">
    <property type="entry name" value="ENTEROCHELIN ESTERASE-RELATED"/>
    <property type="match status" value="1"/>
</dbReference>
<dbReference type="Proteomes" id="UP001501035">
    <property type="component" value="Unassembled WGS sequence"/>
</dbReference>
<dbReference type="SUPFAM" id="SSF53474">
    <property type="entry name" value="alpha/beta-Hydrolases"/>
    <property type="match status" value="1"/>
</dbReference>
<dbReference type="EMBL" id="BAAAVS010000023">
    <property type="protein sequence ID" value="GAA3036955.1"/>
    <property type="molecule type" value="Genomic_DNA"/>
</dbReference>
<feature type="chain" id="PRO_5047004800" description="Esterase family protein" evidence="2">
    <location>
        <begin position="28"/>
        <end position="378"/>
    </location>
</feature>
<proteinExistence type="predicted"/>
<dbReference type="PANTHER" id="PTHR48098:SF1">
    <property type="entry name" value="DIACYLGLYCEROL ACYLTRANSFERASE_MYCOLYLTRANSFERASE AG85A"/>
    <property type="match status" value="1"/>
</dbReference>
<dbReference type="Pfam" id="PF00756">
    <property type="entry name" value="Esterase"/>
    <property type="match status" value="1"/>
</dbReference>
<evidence type="ECO:0008006" key="5">
    <source>
        <dbReference type="Google" id="ProtNLM"/>
    </source>
</evidence>
<protein>
    <recommendedName>
        <fullName evidence="5">Esterase family protein</fullName>
    </recommendedName>
</protein>
<feature type="signal peptide" evidence="2">
    <location>
        <begin position="1"/>
        <end position="27"/>
    </location>
</feature>
<evidence type="ECO:0000256" key="2">
    <source>
        <dbReference type="SAM" id="SignalP"/>
    </source>
</evidence>
<evidence type="ECO:0000313" key="3">
    <source>
        <dbReference type="EMBL" id="GAA3036955.1"/>
    </source>
</evidence>
<feature type="region of interest" description="Disordered" evidence="1">
    <location>
        <begin position="85"/>
        <end position="104"/>
    </location>
</feature>
<keyword evidence="4" id="KW-1185">Reference proteome</keyword>
<dbReference type="InterPro" id="IPR029058">
    <property type="entry name" value="AB_hydrolase_fold"/>
</dbReference>
<evidence type="ECO:0000256" key="1">
    <source>
        <dbReference type="SAM" id="MobiDB-lite"/>
    </source>
</evidence>
<keyword evidence="2" id="KW-0732">Signal</keyword>
<accession>A0ABP6LC27</accession>
<gene>
    <name evidence="3" type="ORF">GCM10010528_17040</name>
</gene>
<dbReference type="RefSeq" id="WP_290714198.1">
    <property type="nucleotide sequence ID" value="NZ_BAAAVS010000023.1"/>
</dbReference>
<reference evidence="4" key="1">
    <citation type="journal article" date="2019" name="Int. J. Syst. Evol. Microbiol.">
        <title>The Global Catalogue of Microorganisms (GCM) 10K type strain sequencing project: providing services to taxonomists for standard genome sequencing and annotation.</title>
        <authorList>
            <consortium name="The Broad Institute Genomics Platform"/>
            <consortium name="The Broad Institute Genome Sequencing Center for Infectious Disease"/>
            <person name="Wu L."/>
            <person name="Ma J."/>
        </authorList>
    </citation>
    <scope>NUCLEOTIDE SEQUENCE [LARGE SCALE GENOMIC DNA]</scope>
    <source>
        <strain evidence="4">JCM 14234</strain>
    </source>
</reference>
<feature type="compositionally biased region" description="Pro residues" evidence="1">
    <location>
        <begin position="30"/>
        <end position="48"/>
    </location>
</feature>
<dbReference type="Gene3D" id="3.40.50.1820">
    <property type="entry name" value="alpha/beta hydrolase"/>
    <property type="match status" value="1"/>
</dbReference>
<dbReference type="InterPro" id="IPR050583">
    <property type="entry name" value="Mycobacterial_A85_antigen"/>
</dbReference>
<evidence type="ECO:0000313" key="4">
    <source>
        <dbReference type="Proteomes" id="UP001501035"/>
    </source>
</evidence>
<name>A0ABP6LC27_9ACTN</name>
<feature type="region of interest" description="Disordered" evidence="1">
    <location>
        <begin position="27"/>
        <end position="48"/>
    </location>
</feature>
<dbReference type="InterPro" id="IPR000801">
    <property type="entry name" value="Esterase-like"/>
</dbReference>
<organism evidence="3 4">
    <name type="scientific">Gordonia defluvii</name>
    <dbReference type="NCBI Taxonomy" id="283718"/>
    <lineage>
        <taxon>Bacteria</taxon>
        <taxon>Bacillati</taxon>
        <taxon>Actinomycetota</taxon>
        <taxon>Actinomycetes</taxon>
        <taxon>Mycobacteriales</taxon>
        <taxon>Gordoniaceae</taxon>
        <taxon>Gordonia</taxon>
    </lineage>
</organism>
<comment type="caution">
    <text evidence="3">The sequence shown here is derived from an EMBL/GenBank/DDBJ whole genome shotgun (WGS) entry which is preliminary data.</text>
</comment>
<sequence length="378" mass="40230">MRNTLVRTSVAVATTLAVGLTIGTAVADGAPPPPRPPGPIAGPPPPPTSRIVSVTPFKGRERLRVFSAAMAREVVVDLQRPVDLARPARPGDKPRPHARAGQRPTIYLLDGAEAHETESGWYAETQLADLASKTDVNVLTPVGDAHSYYTDWRAVDPGMGNKKFMWETFLTRELPPLLGQQFGSNDVSAIAGASMGGLAALTLATRQPQLYRAVGGFSDCANVSSPENQFLTQWDISRGGGNAMNMWGKFTDPQWQAHDPFVNAAQLAGKTIYLSAGSGMPGRYNKVSADPLESTAKGAFLEFGSAVCTGRMTAALKKLGIPFHGSLNPSGTHRWEYWRDELLTAWPILMKSIGARIDGPIPPAPGSTLADAFGSSGS</sequence>